<dbReference type="Proteomes" id="UP000053201">
    <property type="component" value="Unassembled WGS sequence"/>
</dbReference>
<protein>
    <recommendedName>
        <fullName evidence="3">NAD(P)-binding domain-containing protein</fullName>
    </recommendedName>
</protein>
<dbReference type="OMA" id="DWPQLTI"/>
<dbReference type="EMBL" id="KQ257464">
    <property type="protein sequence ID" value="KNC97431.1"/>
    <property type="molecule type" value="Genomic_DNA"/>
</dbReference>
<name>A0A0L0H8V3_SPIPD</name>
<dbReference type="AlphaFoldDB" id="A0A0L0H8V3"/>
<evidence type="ECO:0000256" key="2">
    <source>
        <dbReference type="ARBA" id="ARBA00006617"/>
    </source>
</evidence>
<dbReference type="PANTHER" id="PTHR14097:SF7">
    <property type="entry name" value="OXIDOREDUCTASE HTATIP2"/>
    <property type="match status" value="1"/>
</dbReference>
<dbReference type="SUPFAM" id="SSF51735">
    <property type="entry name" value="NAD(P)-binding Rossmann-fold domains"/>
    <property type="match status" value="1"/>
</dbReference>
<dbReference type="InParanoid" id="A0A0L0H8V3"/>
<gene>
    <name evidence="4" type="ORF">SPPG_07354</name>
</gene>
<dbReference type="InterPro" id="IPR016040">
    <property type="entry name" value="NAD(P)-bd_dom"/>
</dbReference>
<evidence type="ECO:0000256" key="1">
    <source>
        <dbReference type="ARBA" id="ARBA00004450"/>
    </source>
</evidence>
<dbReference type="GO" id="GO:0051170">
    <property type="term" value="P:import into nucleus"/>
    <property type="evidence" value="ECO:0007669"/>
    <property type="project" value="TreeGrafter"/>
</dbReference>
<accession>A0A0L0H8V3</accession>
<reference evidence="4 5" key="1">
    <citation type="submission" date="2009-08" db="EMBL/GenBank/DDBJ databases">
        <title>The Genome Sequence of Spizellomyces punctatus strain DAOM BR117.</title>
        <authorList>
            <consortium name="The Broad Institute Genome Sequencing Platform"/>
            <person name="Russ C."/>
            <person name="Cuomo C."/>
            <person name="Shea T."/>
            <person name="Young S.K."/>
            <person name="Zeng Q."/>
            <person name="Koehrsen M."/>
            <person name="Haas B."/>
            <person name="Borodovsky M."/>
            <person name="Guigo R."/>
            <person name="Alvarado L."/>
            <person name="Berlin A."/>
            <person name="Bochicchio J."/>
            <person name="Borenstein D."/>
            <person name="Chapman S."/>
            <person name="Chen Z."/>
            <person name="Engels R."/>
            <person name="Freedman E."/>
            <person name="Gellesch M."/>
            <person name="Goldberg J."/>
            <person name="Griggs A."/>
            <person name="Gujja S."/>
            <person name="Heiman D."/>
            <person name="Hepburn T."/>
            <person name="Howarth C."/>
            <person name="Jen D."/>
            <person name="Larson L."/>
            <person name="Lewis B."/>
            <person name="Mehta T."/>
            <person name="Park D."/>
            <person name="Pearson M."/>
            <person name="Roberts A."/>
            <person name="Saif S."/>
            <person name="Shenoy N."/>
            <person name="Sisk P."/>
            <person name="Stolte C."/>
            <person name="Sykes S."/>
            <person name="Thomson T."/>
            <person name="Walk T."/>
            <person name="White J."/>
            <person name="Yandava C."/>
            <person name="Burger G."/>
            <person name="Gray M.W."/>
            <person name="Holland P.W.H."/>
            <person name="King N."/>
            <person name="Lang F.B.F."/>
            <person name="Roger A.J."/>
            <person name="Ruiz-Trillo I."/>
            <person name="Lander E."/>
            <person name="Nusbaum C."/>
        </authorList>
    </citation>
    <scope>NUCLEOTIDE SEQUENCE [LARGE SCALE GENOMIC DNA]</scope>
    <source>
        <strain evidence="4 5">DAOM BR117</strain>
    </source>
</reference>
<dbReference type="OrthoDB" id="430436at2759"/>
<evidence type="ECO:0000313" key="4">
    <source>
        <dbReference type="EMBL" id="KNC97431.1"/>
    </source>
</evidence>
<dbReference type="Gene3D" id="3.40.50.720">
    <property type="entry name" value="NAD(P)-binding Rossmann-like Domain"/>
    <property type="match status" value="1"/>
</dbReference>
<dbReference type="InterPro" id="IPR036291">
    <property type="entry name" value="NAD(P)-bd_dom_sf"/>
</dbReference>
<dbReference type="eggNOG" id="KOG4039">
    <property type="taxonomic scope" value="Eukaryota"/>
</dbReference>
<keyword evidence="5" id="KW-1185">Reference proteome</keyword>
<dbReference type="PANTHER" id="PTHR14097">
    <property type="entry name" value="OXIDOREDUCTASE HTATIP2"/>
    <property type="match status" value="1"/>
</dbReference>
<dbReference type="GO" id="GO:0005741">
    <property type="term" value="C:mitochondrial outer membrane"/>
    <property type="evidence" value="ECO:0007669"/>
    <property type="project" value="UniProtKB-SubCell"/>
</dbReference>
<feature type="domain" description="NAD(P)-binding" evidence="3">
    <location>
        <begin position="37"/>
        <end position="154"/>
    </location>
</feature>
<dbReference type="VEuPathDB" id="FungiDB:SPPG_07354"/>
<dbReference type="RefSeq" id="XP_016605471.1">
    <property type="nucleotide sequence ID" value="XM_016755516.1"/>
</dbReference>
<dbReference type="GeneID" id="27690574"/>
<organism evidence="4 5">
    <name type="scientific">Spizellomyces punctatus (strain DAOM BR117)</name>
    <dbReference type="NCBI Taxonomy" id="645134"/>
    <lineage>
        <taxon>Eukaryota</taxon>
        <taxon>Fungi</taxon>
        <taxon>Fungi incertae sedis</taxon>
        <taxon>Chytridiomycota</taxon>
        <taxon>Chytridiomycota incertae sedis</taxon>
        <taxon>Chytridiomycetes</taxon>
        <taxon>Spizellomycetales</taxon>
        <taxon>Spizellomycetaceae</taxon>
        <taxon>Spizellomyces</taxon>
    </lineage>
</organism>
<dbReference type="STRING" id="645134.A0A0L0H8V3"/>
<sequence length="257" mass="27548">MSSTTKVVASATAALSAADAAATTAFKAGKHAAIIMGATGAVGKALVREVMEADAFEKVTLLLRREVEYEGPHSEKLTQKKVDFENLEESVFAGHDVMFCTFGTTRAQAGSAEAFQKIDRDYVLNAAKLFKSANPTTPLHFLYTSSGGANASSWLLYPRTKGEIENGLKSMNFAKCSIFRPGFLVLEEERRGSRFAEDMVAPILGGAFGRWTGLSTPVGSCARAMRRWAVGGGEGITVEVKDGTYTIENKDILKMGA</sequence>
<evidence type="ECO:0000259" key="3">
    <source>
        <dbReference type="Pfam" id="PF13460"/>
    </source>
</evidence>
<dbReference type="Pfam" id="PF13460">
    <property type="entry name" value="NAD_binding_10"/>
    <property type="match status" value="1"/>
</dbReference>
<evidence type="ECO:0000313" key="5">
    <source>
        <dbReference type="Proteomes" id="UP000053201"/>
    </source>
</evidence>
<comment type="subcellular location">
    <subcellularLocation>
        <location evidence="1">Mitochondrion outer membrane</location>
        <topology evidence="1">Peripheral membrane protein</topology>
    </subcellularLocation>
</comment>
<comment type="similarity">
    <text evidence="2">Belongs to the FMP52 family.</text>
</comment>
<proteinExistence type="inferred from homology"/>